<comment type="caution">
    <text evidence="3">The sequence shown here is derived from an EMBL/GenBank/DDBJ whole genome shotgun (WGS) entry which is preliminary data.</text>
</comment>
<reference evidence="3 4" key="1">
    <citation type="submission" date="2021-03" db="EMBL/GenBank/DDBJ databases">
        <title>Genomic Encyclopedia of Type Strains, Phase III (KMG-III): the genomes of soil and plant-associated and newly described type strains.</title>
        <authorList>
            <person name="Whitman W."/>
        </authorList>
    </citation>
    <scope>NUCLEOTIDE SEQUENCE [LARGE SCALE GENOMIC DNA]</scope>
    <source>
        <strain evidence="3 4">IMMIB AFH-6</strain>
    </source>
</reference>
<evidence type="ECO:0000313" key="3">
    <source>
        <dbReference type="EMBL" id="MBP2291429.1"/>
    </source>
</evidence>
<dbReference type="RefSeq" id="WP_209764886.1">
    <property type="nucleotide sequence ID" value="NZ_JAGINP010000003.1"/>
</dbReference>
<accession>A0ABS4SFT5</accession>
<sequence length="365" mass="40926">MWIAAQTTILFSMDRDVPPWSTMGVLRRITEYVRTGTRRNIAKHRGTFSGCRTPIFQNPGVFMKNNAMPFVATRSSGARTTSDAAIHAPATTPWINLLGVRVSAINIPTAVERILGAIAAGQKGYICVRDVHGMVRCQKDTPFRHIHNRAFLVTPDGMPLVWALRLSGHKDADRVYGPDLMMALFDHGRTQGIKHFLYGASPHTLALLKQRLLEKFPDARIVGTYSPPFRDLTDDEEQSISTMINESGADVLWVGLSTPKQELWMARMRQRLTASMLIGVGAAFDFHAGVKRQAPRFIQRSGCEWMFRLACEPRRLWRRYAVAIPSFIVLALSQLCKLKEFRIDPDVGGELPVSAAGRGKRLENR</sequence>
<evidence type="ECO:0000313" key="4">
    <source>
        <dbReference type="Proteomes" id="UP000781958"/>
    </source>
</evidence>
<dbReference type="NCBIfam" id="TIGR00696">
    <property type="entry name" value="wecG_tagA_cpsF"/>
    <property type="match status" value="1"/>
</dbReference>
<dbReference type="CDD" id="cd06533">
    <property type="entry name" value="Glyco_transf_WecG_TagA"/>
    <property type="match status" value="1"/>
</dbReference>
<evidence type="ECO:0000256" key="2">
    <source>
        <dbReference type="ARBA" id="ARBA00022679"/>
    </source>
</evidence>
<evidence type="ECO:0000256" key="1">
    <source>
        <dbReference type="ARBA" id="ARBA00022676"/>
    </source>
</evidence>
<gene>
    <name evidence="3" type="ORF">J2851_001178</name>
</gene>
<dbReference type="PANTHER" id="PTHR34136">
    <property type="match status" value="1"/>
</dbReference>
<keyword evidence="2 3" id="KW-0808">Transferase</keyword>
<dbReference type="EC" id="2.4.1.187" evidence="3"/>
<proteinExistence type="predicted"/>
<dbReference type="PANTHER" id="PTHR34136:SF1">
    <property type="entry name" value="UDP-N-ACETYL-D-MANNOSAMINURONIC ACID TRANSFERASE"/>
    <property type="match status" value="1"/>
</dbReference>
<dbReference type="EMBL" id="JAGINP010000003">
    <property type="protein sequence ID" value="MBP2291429.1"/>
    <property type="molecule type" value="Genomic_DNA"/>
</dbReference>
<protein>
    <submittedName>
        <fullName evidence="3">N-acetylglucosaminyldiphosphoundecaprenol N-acetyl-beta-D-mannosaminyltransferase</fullName>
        <ecNumber evidence="3">2.4.1.187</ecNumber>
    </submittedName>
</protein>
<dbReference type="Pfam" id="PF03808">
    <property type="entry name" value="Glyco_tran_WecG"/>
    <property type="match status" value="1"/>
</dbReference>
<organism evidence="3 4">
    <name type="scientific">Azospirillum rugosum</name>
    <dbReference type="NCBI Taxonomy" id="416170"/>
    <lineage>
        <taxon>Bacteria</taxon>
        <taxon>Pseudomonadati</taxon>
        <taxon>Pseudomonadota</taxon>
        <taxon>Alphaproteobacteria</taxon>
        <taxon>Rhodospirillales</taxon>
        <taxon>Azospirillaceae</taxon>
        <taxon>Azospirillum</taxon>
    </lineage>
</organism>
<name>A0ABS4SFT5_9PROT</name>
<keyword evidence="4" id="KW-1185">Reference proteome</keyword>
<keyword evidence="1 3" id="KW-0328">Glycosyltransferase</keyword>
<dbReference type="InterPro" id="IPR004629">
    <property type="entry name" value="WecG_TagA_CpsF"/>
</dbReference>
<dbReference type="Proteomes" id="UP000781958">
    <property type="component" value="Unassembled WGS sequence"/>
</dbReference>
<dbReference type="GO" id="GO:0047244">
    <property type="term" value="F:N-acetylglucosaminyldiphosphoundecaprenol N-acetyl-beta-D-mannosaminyltransferase activity"/>
    <property type="evidence" value="ECO:0007669"/>
    <property type="project" value="UniProtKB-EC"/>
</dbReference>